<dbReference type="GO" id="GO:0071356">
    <property type="term" value="P:cellular response to tumor necrosis factor"/>
    <property type="evidence" value="ECO:0007669"/>
    <property type="project" value="TreeGrafter"/>
</dbReference>
<evidence type="ECO:0000256" key="1">
    <source>
        <dbReference type="ARBA" id="ARBA00022737"/>
    </source>
</evidence>
<dbReference type="EMBL" id="JAIWYP010000011">
    <property type="protein sequence ID" value="KAH3739692.1"/>
    <property type="molecule type" value="Genomic_DNA"/>
</dbReference>
<proteinExistence type="predicted"/>
<dbReference type="InterPro" id="IPR036770">
    <property type="entry name" value="Ankyrin_rpt-contain_sf"/>
</dbReference>
<organism evidence="5 6">
    <name type="scientific">Dreissena polymorpha</name>
    <name type="common">Zebra mussel</name>
    <name type="synonym">Mytilus polymorpha</name>
    <dbReference type="NCBI Taxonomy" id="45954"/>
    <lineage>
        <taxon>Eukaryota</taxon>
        <taxon>Metazoa</taxon>
        <taxon>Spiralia</taxon>
        <taxon>Lophotrochozoa</taxon>
        <taxon>Mollusca</taxon>
        <taxon>Bivalvia</taxon>
        <taxon>Autobranchia</taxon>
        <taxon>Heteroconchia</taxon>
        <taxon>Euheterodonta</taxon>
        <taxon>Imparidentia</taxon>
        <taxon>Neoheterodontei</taxon>
        <taxon>Myida</taxon>
        <taxon>Dreissenoidea</taxon>
        <taxon>Dreissenidae</taxon>
        <taxon>Dreissena</taxon>
    </lineage>
</organism>
<dbReference type="Gene3D" id="1.25.40.20">
    <property type="entry name" value="Ankyrin repeat-containing domain"/>
    <property type="match status" value="1"/>
</dbReference>
<dbReference type="Proteomes" id="UP000828390">
    <property type="component" value="Unassembled WGS sequence"/>
</dbReference>
<evidence type="ECO:0000256" key="4">
    <source>
        <dbReference type="SAM" id="MobiDB-lite"/>
    </source>
</evidence>
<dbReference type="SUPFAM" id="SSF48403">
    <property type="entry name" value="Ankyrin repeat"/>
    <property type="match status" value="1"/>
</dbReference>
<evidence type="ECO:0000313" key="6">
    <source>
        <dbReference type="Proteomes" id="UP000828390"/>
    </source>
</evidence>
<keyword evidence="1" id="KW-0677">Repeat</keyword>
<keyword evidence="6" id="KW-1185">Reference proteome</keyword>
<dbReference type="PRINTS" id="PR01415">
    <property type="entry name" value="ANKYRIN"/>
</dbReference>
<name>A0A9D4D7R2_DREPO</name>
<feature type="repeat" description="ANK" evidence="3">
    <location>
        <begin position="180"/>
        <end position="212"/>
    </location>
</feature>
<dbReference type="Pfam" id="PF13857">
    <property type="entry name" value="Ank_5"/>
    <property type="match status" value="1"/>
</dbReference>
<reference evidence="5" key="1">
    <citation type="journal article" date="2019" name="bioRxiv">
        <title>The Genome of the Zebra Mussel, Dreissena polymorpha: A Resource for Invasive Species Research.</title>
        <authorList>
            <person name="McCartney M.A."/>
            <person name="Auch B."/>
            <person name="Kono T."/>
            <person name="Mallez S."/>
            <person name="Zhang Y."/>
            <person name="Obille A."/>
            <person name="Becker A."/>
            <person name="Abrahante J.E."/>
            <person name="Garbe J."/>
            <person name="Badalamenti J.P."/>
            <person name="Herman A."/>
            <person name="Mangelson H."/>
            <person name="Liachko I."/>
            <person name="Sullivan S."/>
            <person name="Sone E.D."/>
            <person name="Koren S."/>
            <person name="Silverstein K.A.T."/>
            <person name="Beckman K.B."/>
            <person name="Gohl D.M."/>
        </authorList>
    </citation>
    <scope>NUCLEOTIDE SEQUENCE</scope>
    <source>
        <strain evidence="5">Duluth1</strain>
        <tissue evidence="5">Whole animal</tissue>
    </source>
</reference>
<dbReference type="GO" id="GO:0005829">
    <property type="term" value="C:cytosol"/>
    <property type="evidence" value="ECO:0007669"/>
    <property type="project" value="TreeGrafter"/>
</dbReference>
<feature type="repeat" description="ANK" evidence="3">
    <location>
        <begin position="214"/>
        <end position="236"/>
    </location>
</feature>
<dbReference type="SMART" id="SM00248">
    <property type="entry name" value="ANK"/>
    <property type="match status" value="6"/>
</dbReference>
<dbReference type="PANTHER" id="PTHR46680:SF3">
    <property type="entry name" value="NF-KAPPA-B INHIBITOR CACTUS"/>
    <property type="match status" value="1"/>
</dbReference>
<dbReference type="PANTHER" id="PTHR46680">
    <property type="entry name" value="NF-KAPPA-B INHIBITOR ALPHA"/>
    <property type="match status" value="1"/>
</dbReference>
<evidence type="ECO:0000256" key="3">
    <source>
        <dbReference type="PROSITE-ProRule" id="PRU00023"/>
    </source>
</evidence>
<reference evidence="5" key="2">
    <citation type="submission" date="2020-11" db="EMBL/GenBank/DDBJ databases">
        <authorList>
            <person name="McCartney M.A."/>
            <person name="Auch B."/>
            <person name="Kono T."/>
            <person name="Mallez S."/>
            <person name="Becker A."/>
            <person name="Gohl D.M."/>
            <person name="Silverstein K.A.T."/>
            <person name="Koren S."/>
            <person name="Bechman K.B."/>
            <person name="Herman A."/>
            <person name="Abrahante J.E."/>
            <person name="Garbe J."/>
        </authorList>
    </citation>
    <scope>NUCLEOTIDE SEQUENCE</scope>
    <source>
        <strain evidence="5">Duluth1</strain>
        <tissue evidence="5">Whole animal</tissue>
    </source>
</reference>
<dbReference type="InterPro" id="IPR051070">
    <property type="entry name" value="NF-kappa-B_inhibitor"/>
</dbReference>
<keyword evidence="2 3" id="KW-0040">ANK repeat</keyword>
<dbReference type="GO" id="GO:0051059">
    <property type="term" value="F:NF-kappaB binding"/>
    <property type="evidence" value="ECO:0007669"/>
    <property type="project" value="TreeGrafter"/>
</dbReference>
<feature type="region of interest" description="Disordered" evidence="4">
    <location>
        <begin position="41"/>
        <end position="65"/>
    </location>
</feature>
<dbReference type="InterPro" id="IPR002110">
    <property type="entry name" value="Ankyrin_rpt"/>
</dbReference>
<evidence type="ECO:0000313" key="5">
    <source>
        <dbReference type="EMBL" id="KAH3739692.1"/>
    </source>
</evidence>
<gene>
    <name evidence="5" type="ORF">DPMN_046349</name>
</gene>
<dbReference type="Pfam" id="PF12796">
    <property type="entry name" value="Ank_2"/>
    <property type="match status" value="1"/>
</dbReference>
<dbReference type="AlphaFoldDB" id="A0A9D4D7R2"/>
<sequence length="283" mass="31723">MIFQMTLPPCSERSKTNCLYMEVWLLICVFDLARATRPRVMASSDGSRSKKTNATSNLKRKRVLEDRDEDGDTPLHIAVILFDSDFVEQILKRYPFSNCIYMPNKLLQTPLHLAVITDQPRVVRSLVSAGSDKDARDKNGDTPLHICCRKGYVDCIIALLDNNNLYGTTERIDLSLLNYDGHSCLHLAASNHYMNIVMILLKSGADINIKEGKNGRTILHNACECGNTDIVRHLLSYRQCDINAKAYDGLTPYDIAEARRHKDVCLVLAAKGATSGKYANEDV</sequence>
<comment type="caution">
    <text evidence="5">The sequence shown here is derived from an EMBL/GenBank/DDBJ whole genome shotgun (WGS) entry which is preliminary data.</text>
</comment>
<evidence type="ECO:0000256" key="2">
    <source>
        <dbReference type="ARBA" id="ARBA00023043"/>
    </source>
</evidence>
<dbReference type="PROSITE" id="PS50297">
    <property type="entry name" value="ANK_REP_REGION"/>
    <property type="match status" value="3"/>
</dbReference>
<dbReference type="PROSITE" id="PS50088">
    <property type="entry name" value="ANK_REPEAT"/>
    <property type="match status" value="3"/>
</dbReference>
<feature type="repeat" description="ANK" evidence="3">
    <location>
        <begin position="106"/>
        <end position="138"/>
    </location>
</feature>
<protein>
    <submittedName>
        <fullName evidence="5">Uncharacterized protein</fullName>
    </submittedName>
</protein>
<accession>A0A9D4D7R2</accession>